<accession>G8QWX7</accession>
<reference evidence="1 2" key="1">
    <citation type="submission" date="2011-11" db="EMBL/GenBank/DDBJ databases">
        <title>Complete sequence of Spirochaeta sp. grapes.</title>
        <authorList>
            <consortium name="US DOE Joint Genome Institute"/>
            <person name="Lucas S."/>
            <person name="Han J."/>
            <person name="Lapidus A."/>
            <person name="Cheng J.-F."/>
            <person name="Goodwin L."/>
            <person name="Pitluck S."/>
            <person name="Peters L."/>
            <person name="Ovchinnikova G."/>
            <person name="Munk A.C."/>
            <person name="Detter J.C."/>
            <person name="Han C."/>
            <person name="Tapia R."/>
            <person name="Land M."/>
            <person name="Hauser L."/>
            <person name="Kyrpides N."/>
            <person name="Ivanova N."/>
            <person name="Pagani I."/>
            <person name="Ritalahtilisa K."/>
            <person name="Loeffler F."/>
            <person name="Woyke T."/>
        </authorList>
    </citation>
    <scope>NUCLEOTIDE SEQUENCE [LARGE SCALE GENOMIC DNA]</scope>
    <source>
        <strain evidence="2">ATCC BAA-1885 / DSM 22778 / Grapes</strain>
    </source>
</reference>
<dbReference type="HOGENOM" id="CLU_2620227_0_0_12"/>
<dbReference type="AlphaFoldDB" id="G8QWX7"/>
<dbReference type="Proteomes" id="UP000005632">
    <property type="component" value="Chromosome"/>
</dbReference>
<sequence length="78" mass="8411">MDKKEAIESGMVAFEGLSGLSPKRHCIVVGTHLCSGRWLVFFVDDHGIKGAVMLVIAIRETGPIACGTPIFTQFPPLL</sequence>
<dbReference type="KEGG" id="sgp:SpiGrapes_1679"/>
<proteinExistence type="predicted"/>
<evidence type="ECO:0000313" key="2">
    <source>
        <dbReference type="Proteomes" id="UP000005632"/>
    </source>
</evidence>
<name>G8QWX7_SPHPG</name>
<protein>
    <submittedName>
        <fullName evidence="1">Uncharacterized protein</fullName>
    </submittedName>
</protein>
<organism evidence="1 2">
    <name type="scientific">Sphaerochaeta pleomorpha (strain ATCC BAA-1885 / DSM 22778 / Grapes)</name>
    <dbReference type="NCBI Taxonomy" id="158190"/>
    <lineage>
        <taxon>Bacteria</taxon>
        <taxon>Pseudomonadati</taxon>
        <taxon>Spirochaetota</taxon>
        <taxon>Spirochaetia</taxon>
        <taxon>Spirochaetales</taxon>
        <taxon>Sphaerochaetaceae</taxon>
        <taxon>Sphaerochaeta</taxon>
    </lineage>
</organism>
<dbReference type="EMBL" id="CP003155">
    <property type="protein sequence ID" value="AEV29481.1"/>
    <property type="molecule type" value="Genomic_DNA"/>
</dbReference>
<gene>
    <name evidence="1" type="ordered locus">SpiGrapes_1679</name>
</gene>
<evidence type="ECO:0000313" key="1">
    <source>
        <dbReference type="EMBL" id="AEV29481.1"/>
    </source>
</evidence>
<keyword evidence="2" id="KW-1185">Reference proteome</keyword>